<dbReference type="OrthoDB" id="40334at2759"/>
<dbReference type="InterPro" id="IPR032801">
    <property type="entry name" value="PXL2A/B/C"/>
</dbReference>
<gene>
    <name evidence="2" type="ORF">BDY17DRAFT_115664</name>
</gene>
<sequence>MSVHSSKHGKSKVPEEHYELPSAQTLQEAGELEVADEYGRKVQFKKLYDSKGGQQLIVFIRHFFCGNCEDYIRTLSKELPPSVLHTSSPPTHLTIIGCGEISPIPNYRTRTMSDILGTDTHFTIYCDPSRKLYAKLGMLSNMSTAPDGKKPGYLTKSKLENVTSSLKNAVMSGADAIKGGHPAQNGGEMLFANGELVWFKRMRHTEDHAEVEELKQVLGLV</sequence>
<dbReference type="EMBL" id="MU001634">
    <property type="protein sequence ID" value="KAF2483805.1"/>
    <property type="molecule type" value="Genomic_DNA"/>
</dbReference>
<dbReference type="AlphaFoldDB" id="A0A6A6PV21"/>
<keyword evidence="3" id="KW-1185">Reference proteome</keyword>
<protein>
    <recommendedName>
        <fullName evidence="4">AhpC/TSA antioxidant enzyme-domain-containing protein</fullName>
    </recommendedName>
</protein>
<evidence type="ECO:0000313" key="2">
    <source>
        <dbReference type="EMBL" id="KAF2483805.1"/>
    </source>
</evidence>
<dbReference type="GeneID" id="54470247"/>
<dbReference type="PANTHER" id="PTHR28630:SF3">
    <property type="entry name" value="PEROXIREDOXIN-LIKE 2C"/>
    <property type="match status" value="1"/>
</dbReference>
<name>A0A6A6PV21_9PEZI</name>
<feature type="region of interest" description="Disordered" evidence="1">
    <location>
        <begin position="1"/>
        <end position="22"/>
    </location>
</feature>
<reference evidence="2" key="1">
    <citation type="journal article" date="2020" name="Stud. Mycol.">
        <title>101 Dothideomycetes genomes: a test case for predicting lifestyles and emergence of pathogens.</title>
        <authorList>
            <person name="Haridas S."/>
            <person name="Albert R."/>
            <person name="Binder M."/>
            <person name="Bloem J."/>
            <person name="Labutti K."/>
            <person name="Salamov A."/>
            <person name="Andreopoulos B."/>
            <person name="Baker S."/>
            <person name="Barry K."/>
            <person name="Bills G."/>
            <person name="Bluhm B."/>
            <person name="Cannon C."/>
            <person name="Castanera R."/>
            <person name="Culley D."/>
            <person name="Daum C."/>
            <person name="Ezra D."/>
            <person name="Gonzalez J."/>
            <person name="Henrissat B."/>
            <person name="Kuo A."/>
            <person name="Liang C."/>
            <person name="Lipzen A."/>
            <person name="Lutzoni F."/>
            <person name="Magnuson J."/>
            <person name="Mondo S."/>
            <person name="Nolan M."/>
            <person name="Ohm R."/>
            <person name="Pangilinan J."/>
            <person name="Park H.-J."/>
            <person name="Ramirez L."/>
            <person name="Alfaro M."/>
            <person name="Sun H."/>
            <person name="Tritt A."/>
            <person name="Yoshinaga Y."/>
            <person name="Zwiers L.-H."/>
            <person name="Turgeon B."/>
            <person name="Goodwin S."/>
            <person name="Spatafora J."/>
            <person name="Crous P."/>
            <person name="Grigoriev I."/>
        </authorList>
    </citation>
    <scope>NUCLEOTIDE SEQUENCE</scope>
    <source>
        <strain evidence="2">CBS 113389</strain>
    </source>
</reference>
<evidence type="ECO:0008006" key="4">
    <source>
        <dbReference type="Google" id="ProtNLM"/>
    </source>
</evidence>
<dbReference type="RefSeq" id="XP_033590375.1">
    <property type="nucleotide sequence ID" value="XM_033729245.1"/>
</dbReference>
<dbReference type="Proteomes" id="UP000799767">
    <property type="component" value="Unassembled WGS sequence"/>
</dbReference>
<dbReference type="Pfam" id="PF13911">
    <property type="entry name" value="AhpC-TSA_2"/>
    <property type="match status" value="1"/>
</dbReference>
<proteinExistence type="predicted"/>
<accession>A0A6A6PV21</accession>
<evidence type="ECO:0000313" key="3">
    <source>
        <dbReference type="Proteomes" id="UP000799767"/>
    </source>
</evidence>
<dbReference type="PANTHER" id="PTHR28630">
    <property type="match status" value="1"/>
</dbReference>
<evidence type="ECO:0000256" key="1">
    <source>
        <dbReference type="SAM" id="MobiDB-lite"/>
    </source>
</evidence>
<organism evidence="2 3">
    <name type="scientific">Neohortaea acidophila</name>
    <dbReference type="NCBI Taxonomy" id="245834"/>
    <lineage>
        <taxon>Eukaryota</taxon>
        <taxon>Fungi</taxon>
        <taxon>Dikarya</taxon>
        <taxon>Ascomycota</taxon>
        <taxon>Pezizomycotina</taxon>
        <taxon>Dothideomycetes</taxon>
        <taxon>Dothideomycetidae</taxon>
        <taxon>Mycosphaerellales</taxon>
        <taxon>Teratosphaeriaceae</taxon>
        <taxon>Neohortaea</taxon>
    </lineage>
</organism>
<feature type="compositionally biased region" description="Basic residues" evidence="1">
    <location>
        <begin position="1"/>
        <end position="11"/>
    </location>
</feature>